<proteinExistence type="predicted"/>
<sequence length="80" mass="8329">MQLNPHFQSIASDTSARMVDAFTDAQARGLSPSETVCLALGVLKALISATGPDAERLARGAAQQFEALAAGQPLPTEPLH</sequence>
<dbReference type="RefSeq" id="WP_127004908.1">
    <property type="nucleotide sequence ID" value="NZ_JBNPXW010000033.1"/>
</dbReference>
<evidence type="ECO:0000313" key="1">
    <source>
        <dbReference type="EMBL" id="RUQ61235.1"/>
    </source>
</evidence>
<name>A0A433IZN2_9PROT</name>
<comment type="caution">
    <text evidence="1">The sequence shown here is derived from an EMBL/GenBank/DDBJ whole genome shotgun (WGS) entry which is preliminary data.</text>
</comment>
<protein>
    <submittedName>
        <fullName evidence="1">Uncharacterized protein</fullName>
    </submittedName>
</protein>
<dbReference type="Proteomes" id="UP000280346">
    <property type="component" value="Unassembled WGS sequence"/>
</dbReference>
<reference evidence="1 2" key="1">
    <citation type="submission" date="2018-12" db="EMBL/GenBank/DDBJ databases">
        <authorList>
            <person name="Yang Y."/>
        </authorList>
    </citation>
    <scope>NUCLEOTIDE SEQUENCE [LARGE SCALE GENOMIC DNA]</scope>
    <source>
        <strain evidence="1 2">GSF71</strain>
    </source>
</reference>
<gene>
    <name evidence="1" type="ORF">EJ913_29975</name>
</gene>
<dbReference type="AlphaFoldDB" id="A0A433IZN2"/>
<keyword evidence="2" id="KW-1185">Reference proteome</keyword>
<dbReference type="EMBL" id="RZIJ01000047">
    <property type="protein sequence ID" value="RUQ61235.1"/>
    <property type="molecule type" value="Genomic_DNA"/>
</dbReference>
<organism evidence="1 2">
    <name type="scientific">Azospirillum doebereinerae</name>
    <dbReference type="NCBI Taxonomy" id="92933"/>
    <lineage>
        <taxon>Bacteria</taxon>
        <taxon>Pseudomonadati</taxon>
        <taxon>Pseudomonadota</taxon>
        <taxon>Alphaproteobacteria</taxon>
        <taxon>Rhodospirillales</taxon>
        <taxon>Azospirillaceae</taxon>
        <taxon>Azospirillum</taxon>
    </lineage>
</organism>
<evidence type="ECO:0000313" key="2">
    <source>
        <dbReference type="Proteomes" id="UP000280346"/>
    </source>
</evidence>
<accession>A0A433IZN2</accession>